<organism evidence="2 3">
    <name type="scientific">Halorientalis regularis</name>
    <dbReference type="NCBI Taxonomy" id="660518"/>
    <lineage>
        <taxon>Archaea</taxon>
        <taxon>Methanobacteriati</taxon>
        <taxon>Methanobacteriota</taxon>
        <taxon>Stenosarchaea group</taxon>
        <taxon>Halobacteria</taxon>
        <taxon>Halobacteriales</taxon>
        <taxon>Haloarculaceae</taxon>
        <taxon>Halorientalis</taxon>
    </lineage>
</organism>
<evidence type="ECO:0000313" key="3">
    <source>
        <dbReference type="Proteomes" id="UP000199076"/>
    </source>
</evidence>
<sequence>MCMFDSTGGLPLVSWLGILLIWVVTHAVFEVVAPQGFTTMALTGLAGGTSLGLSLAFLQQRQS</sequence>
<evidence type="ECO:0000256" key="1">
    <source>
        <dbReference type="SAM" id="Phobius"/>
    </source>
</evidence>
<dbReference type="Proteomes" id="UP000199076">
    <property type="component" value="Unassembled WGS sequence"/>
</dbReference>
<keyword evidence="3" id="KW-1185">Reference proteome</keyword>
<evidence type="ECO:0000313" key="2">
    <source>
        <dbReference type="EMBL" id="SDF31255.1"/>
    </source>
</evidence>
<proteinExistence type="predicted"/>
<reference evidence="3" key="1">
    <citation type="submission" date="2016-10" db="EMBL/GenBank/DDBJ databases">
        <authorList>
            <person name="Varghese N."/>
            <person name="Submissions S."/>
        </authorList>
    </citation>
    <scope>NUCLEOTIDE SEQUENCE [LARGE SCALE GENOMIC DNA]</scope>
    <source>
        <strain evidence="3">IBRC-M 10760</strain>
    </source>
</reference>
<dbReference type="EMBL" id="FNBK01000005">
    <property type="protein sequence ID" value="SDF31255.1"/>
    <property type="molecule type" value="Genomic_DNA"/>
</dbReference>
<keyword evidence="1" id="KW-0472">Membrane</keyword>
<keyword evidence="1" id="KW-0812">Transmembrane</keyword>
<accession>A0A1G7K289</accession>
<feature type="transmembrane region" description="Helical" evidence="1">
    <location>
        <begin position="12"/>
        <end position="33"/>
    </location>
</feature>
<feature type="transmembrane region" description="Helical" evidence="1">
    <location>
        <begin position="39"/>
        <end position="58"/>
    </location>
</feature>
<gene>
    <name evidence="2" type="ORF">SAMN05216218_105144</name>
</gene>
<keyword evidence="1" id="KW-1133">Transmembrane helix</keyword>
<name>A0A1G7K289_9EURY</name>
<dbReference type="AlphaFoldDB" id="A0A1G7K289"/>
<dbReference type="STRING" id="660518.SAMN05216218_105144"/>
<protein>
    <submittedName>
        <fullName evidence="2">Uncharacterized protein</fullName>
    </submittedName>
</protein>